<evidence type="ECO:0000313" key="2">
    <source>
        <dbReference type="EMBL" id="GLI26665.1"/>
    </source>
</evidence>
<comment type="caution">
    <text evidence="2">The sequence shown here is derived from an EMBL/GenBank/DDBJ whole genome shotgun (WGS) entry which is preliminary data.</text>
</comment>
<keyword evidence="2" id="KW-0378">Hydrolase</keyword>
<proteinExistence type="predicted"/>
<dbReference type="AlphaFoldDB" id="A0A9W6CUK5"/>
<protein>
    <submittedName>
        <fullName evidence="2">Acyl-CoA thioester hydrolase</fullName>
    </submittedName>
</protein>
<dbReference type="Proteomes" id="UP001144396">
    <property type="component" value="Unassembled WGS sequence"/>
</dbReference>
<dbReference type="InterPro" id="IPR022742">
    <property type="entry name" value="Hydrolase_4"/>
</dbReference>
<accession>A0A9W6CUK5</accession>
<organism evidence="2 3">
    <name type="scientific">Agromyces rhizosphaerae</name>
    <dbReference type="NCBI Taxonomy" id="88374"/>
    <lineage>
        <taxon>Bacteria</taxon>
        <taxon>Bacillati</taxon>
        <taxon>Actinomycetota</taxon>
        <taxon>Actinomycetes</taxon>
        <taxon>Micrococcales</taxon>
        <taxon>Microbacteriaceae</taxon>
        <taxon>Agromyces</taxon>
    </lineage>
</organism>
<dbReference type="PANTHER" id="PTHR43265">
    <property type="entry name" value="ESTERASE ESTD"/>
    <property type="match status" value="1"/>
</dbReference>
<dbReference type="RefSeq" id="WP_281882683.1">
    <property type="nucleotide sequence ID" value="NZ_BSDP01000001.1"/>
</dbReference>
<dbReference type="EMBL" id="BSDP01000001">
    <property type="protein sequence ID" value="GLI26665.1"/>
    <property type="molecule type" value="Genomic_DNA"/>
</dbReference>
<dbReference type="PANTHER" id="PTHR43265:SF1">
    <property type="entry name" value="ESTERASE ESTD"/>
    <property type="match status" value="1"/>
</dbReference>
<feature type="domain" description="Serine aminopeptidase S33" evidence="1">
    <location>
        <begin position="61"/>
        <end position="264"/>
    </location>
</feature>
<keyword evidence="3" id="KW-1185">Reference proteome</keyword>
<dbReference type="InterPro" id="IPR029058">
    <property type="entry name" value="AB_hydrolase_fold"/>
</dbReference>
<evidence type="ECO:0000259" key="1">
    <source>
        <dbReference type="Pfam" id="PF12146"/>
    </source>
</evidence>
<dbReference type="GO" id="GO:0052689">
    <property type="term" value="F:carboxylic ester hydrolase activity"/>
    <property type="evidence" value="ECO:0007669"/>
    <property type="project" value="TreeGrafter"/>
</dbReference>
<evidence type="ECO:0000313" key="3">
    <source>
        <dbReference type="Proteomes" id="UP001144396"/>
    </source>
</evidence>
<dbReference type="SUPFAM" id="SSF53474">
    <property type="entry name" value="alpha/beta-Hydrolases"/>
    <property type="match status" value="1"/>
</dbReference>
<sequence length="311" mass="32772">MTASHVRTTGTEAERRFEASDGVPLVGTLARPEGEPVAAALLIPGSGQVDRNSDHRRMRLGVTRDLAAALADSGVASLRYDKRGVGASGGDYLSAGLSDNVADATAALAELRAAVPGLPVVLIGHSEGGIIATQVAAADAALAGVVLLAAPGVTGEEMLAWQAQRVADALPPFARFVVRVLRIDVVRQQRRTLDRLLASTDDVIRIQGQRVNAKWHRELLASDPARDLAQVAAPILAITGGKDLQVDPDDLERIAAAAPGPVETRRPADLTHLLRDDPDVPSLGAYRRLLREPTDAALLERVVAWVVAAAR</sequence>
<dbReference type="Pfam" id="PF12146">
    <property type="entry name" value="Hydrolase_4"/>
    <property type="match status" value="1"/>
</dbReference>
<reference evidence="2" key="1">
    <citation type="submission" date="2022-12" db="EMBL/GenBank/DDBJ databases">
        <title>Reference genome sequencing for broad-spectrum identification of bacterial and archaeal isolates by mass spectrometry.</title>
        <authorList>
            <person name="Sekiguchi Y."/>
            <person name="Tourlousse D.M."/>
        </authorList>
    </citation>
    <scope>NUCLEOTIDE SEQUENCE</scope>
    <source>
        <strain evidence="2">14</strain>
    </source>
</reference>
<name>A0A9W6CUK5_9MICO</name>
<gene>
    <name evidence="2" type="ORF">ARHIZOSPH14_09070</name>
</gene>
<dbReference type="Gene3D" id="3.40.50.1820">
    <property type="entry name" value="alpha/beta hydrolase"/>
    <property type="match status" value="1"/>
</dbReference>
<dbReference type="InterPro" id="IPR053145">
    <property type="entry name" value="AB_hydrolase_Est10"/>
</dbReference>